<gene>
    <name evidence="2" type="ORF">UFOPK2624_01572</name>
</gene>
<evidence type="ECO:0000313" key="2">
    <source>
        <dbReference type="EMBL" id="CAB4719061.1"/>
    </source>
</evidence>
<dbReference type="EMBL" id="CAEZXY010000092">
    <property type="protein sequence ID" value="CAB4719061.1"/>
    <property type="molecule type" value="Genomic_DNA"/>
</dbReference>
<evidence type="ECO:0000256" key="1">
    <source>
        <dbReference type="SAM" id="MobiDB-lite"/>
    </source>
</evidence>
<dbReference type="AlphaFoldDB" id="A0A6J6R506"/>
<reference evidence="2" key="1">
    <citation type="submission" date="2020-05" db="EMBL/GenBank/DDBJ databases">
        <authorList>
            <person name="Chiriac C."/>
            <person name="Salcher M."/>
            <person name="Ghai R."/>
            <person name="Kavagutti S V."/>
        </authorList>
    </citation>
    <scope>NUCLEOTIDE SEQUENCE</scope>
</reference>
<organism evidence="2">
    <name type="scientific">freshwater metagenome</name>
    <dbReference type="NCBI Taxonomy" id="449393"/>
    <lineage>
        <taxon>unclassified sequences</taxon>
        <taxon>metagenomes</taxon>
        <taxon>ecological metagenomes</taxon>
    </lineage>
</organism>
<name>A0A6J6R506_9ZZZZ</name>
<feature type="region of interest" description="Disordered" evidence="1">
    <location>
        <begin position="1"/>
        <end position="26"/>
    </location>
</feature>
<protein>
    <submittedName>
        <fullName evidence="2">Unannotated protein</fullName>
    </submittedName>
</protein>
<sequence>MHHGVALIDMNHRSASGTAGDRNKPTGVQQLGNVLLLVARL</sequence>
<accession>A0A6J6R506</accession>
<proteinExistence type="predicted"/>